<accession>A0A1D9Q7C5</accession>
<dbReference type="GO" id="GO:0090730">
    <property type="term" value="C:Las1 complex"/>
    <property type="evidence" value="ECO:0007669"/>
    <property type="project" value="InterPro"/>
</dbReference>
<dbReference type="AlphaFoldDB" id="A0A1D9Q7C5"/>
<dbReference type="EMBL" id="CP017820">
    <property type="protein sequence ID" value="APA10796.1"/>
    <property type="molecule type" value="Genomic_DNA"/>
</dbReference>
<reference evidence="3" key="1">
    <citation type="journal article" date="2017" name="Genome Biol. Evol.">
        <title>The complete genome sequence of the phytopathogenic fungus Sclerotinia sclerotiorum reveals insights into the genome architecture of broad host range pathogens.</title>
        <authorList>
            <person name="Derbyshire M."/>
            <person name="Denton-Giles M."/>
            <person name="Hegedus D."/>
            <person name="Seifbarghy S."/>
            <person name="Rollins J."/>
            <person name="van Kan J."/>
            <person name="Seidl M.F."/>
            <person name="Faino L."/>
            <person name="Mbengue M."/>
            <person name="Navaud O."/>
            <person name="Raffaele S."/>
            <person name="Hammond-Kosack K."/>
            <person name="Heard S."/>
            <person name="Oliver R."/>
        </authorList>
    </citation>
    <scope>NUCLEOTIDE SEQUENCE [LARGE SCALE GENOMIC DNA]</scope>
    <source>
        <strain evidence="3">ATCC 18683 / 1980 / Ss-1</strain>
    </source>
</reference>
<feature type="region of interest" description="Disordered" evidence="1">
    <location>
        <begin position="256"/>
        <end position="301"/>
    </location>
</feature>
<gene>
    <name evidence="2" type="ORF">sscle_07g055660</name>
</gene>
<proteinExistence type="predicted"/>
<dbReference type="RefSeq" id="XP_001595481.1">
    <property type="nucleotide sequence ID" value="XM_001595431.1"/>
</dbReference>
<dbReference type="KEGG" id="ssl:SS1G_03570"/>
<evidence type="ECO:0000313" key="2">
    <source>
        <dbReference type="EMBL" id="APA10796.1"/>
    </source>
</evidence>
<dbReference type="PANTHER" id="PTHR15002">
    <property type="entry name" value="RIBOSOMAL BIOGENESIS PROTEIN LAS1L"/>
    <property type="match status" value="1"/>
</dbReference>
<dbReference type="VEuPathDB" id="FungiDB:sscle_07g055660"/>
<organism evidence="2 3">
    <name type="scientific">Sclerotinia sclerotiorum (strain ATCC 18683 / 1980 / Ss-1)</name>
    <name type="common">White mold</name>
    <name type="synonym">Whetzelinia sclerotiorum</name>
    <dbReference type="NCBI Taxonomy" id="665079"/>
    <lineage>
        <taxon>Eukaryota</taxon>
        <taxon>Fungi</taxon>
        <taxon>Dikarya</taxon>
        <taxon>Ascomycota</taxon>
        <taxon>Pezizomycotina</taxon>
        <taxon>Leotiomycetes</taxon>
        <taxon>Helotiales</taxon>
        <taxon>Sclerotiniaceae</taxon>
        <taxon>Sclerotinia</taxon>
    </lineage>
</organism>
<name>A0A1D9Q7C5_SCLS1</name>
<protein>
    <submittedName>
        <fullName evidence="2">Uncharacterized protein</fullName>
    </submittedName>
</protein>
<dbReference type="OMA" id="VWMQRGN"/>
<evidence type="ECO:0000256" key="1">
    <source>
        <dbReference type="SAM" id="MobiDB-lite"/>
    </source>
</evidence>
<dbReference type="GO" id="GO:0006364">
    <property type="term" value="P:rRNA processing"/>
    <property type="evidence" value="ECO:0007669"/>
    <property type="project" value="InterPro"/>
</dbReference>
<dbReference type="Proteomes" id="UP000177798">
    <property type="component" value="Chromosome 7"/>
</dbReference>
<dbReference type="OrthoDB" id="10263222at2759"/>
<dbReference type="PANTHER" id="PTHR15002:SF0">
    <property type="entry name" value="RIBOSOMAL BIOGENESIS PROTEIN LAS1L"/>
    <property type="match status" value="1"/>
</dbReference>
<evidence type="ECO:0000313" key="3">
    <source>
        <dbReference type="Proteomes" id="UP000177798"/>
    </source>
</evidence>
<dbReference type="GO" id="GO:0004519">
    <property type="term" value="F:endonuclease activity"/>
    <property type="evidence" value="ECO:0007669"/>
    <property type="project" value="InterPro"/>
</dbReference>
<dbReference type="InterPro" id="IPR007174">
    <property type="entry name" value="Las1"/>
</dbReference>
<dbReference type="Pfam" id="PF04031">
    <property type="entry name" value="Las1"/>
    <property type="match status" value="1"/>
</dbReference>
<feature type="compositionally biased region" description="Polar residues" evidence="1">
    <location>
        <begin position="267"/>
        <end position="284"/>
    </location>
</feature>
<sequence length="301" mass="34460">MVQYVITPWRTRRELIQVRERLYQNTETGPPNDTHRRQAVCLISVWMQRGNCPHLVESSAIITSAILNDVPGNSSYCVRAAYSAAFCRFVTGLLDSHQDKRRKLSMYSIAKTIGLPATYVELRHQATHEELPSLPKLRIAARKALKWIWDFYWVDLSIGEEDDDCKAFVRGVLAQKDQGINLNMIKDRLETFGRDDILRALDELEESLEDPMTLLQALKFRQKIFDWDESKSSKSNASSKPDTAAQDLDDFRAEIMRMEHDLDGTDASPQVDTGDESSTNNTEKGWTRWEGPWKPKPIGVL</sequence>